<dbReference type="GO" id="GO:0016020">
    <property type="term" value="C:membrane"/>
    <property type="evidence" value="ECO:0007669"/>
    <property type="project" value="UniProtKB-SubCell"/>
</dbReference>
<gene>
    <name evidence="14" type="primary">LOC110987643</name>
</gene>
<dbReference type="InterPro" id="IPR016187">
    <property type="entry name" value="CTDL_fold"/>
</dbReference>
<dbReference type="Proteomes" id="UP000694845">
    <property type="component" value="Unplaced"/>
</dbReference>
<keyword evidence="3" id="KW-0430">Lectin</keyword>
<dbReference type="PANTHER" id="PTHR47767">
    <property type="entry name" value="ADHESION G PROTEIN-COUPLED RECEPTOR G7"/>
    <property type="match status" value="1"/>
</dbReference>
<reference evidence="14" key="1">
    <citation type="submission" date="2025-08" db="UniProtKB">
        <authorList>
            <consortium name="RefSeq"/>
        </authorList>
    </citation>
    <scope>IDENTIFICATION</scope>
</reference>
<dbReference type="RefSeq" id="XP_022106238.1">
    <property type="nucleotide sequence ID" value="XM_022250546.1"/>
</dbReference>
<feature type="transmembrane region" description="Helical" evidence="8">
    <location>
        <begin position="1177"/>
        <end position="1199"/>
    </location>
</feature>
<dbReference type="InterPro" id="IPR053066">
    <property type="entry name" value="ADGR_G7"/>
</dbReference>
<dbReference type="InterPro" id="IPR016186">
    <property type="entry name" value="C-type_lectin-like/link_sf"/>
</dbReference>
<feature type="transmembrane region" description="Helical" evidence="8">
    <location>
        <begin position="1152"/>
        <end position="1171"/>
    </location>
</feature>
<dbReference type="GO" id="GO:0004930">
    <property type="term" value="F:G protein-coupled receptor activity"/>
    <property type="evidence" value="ECO:0007669"/>
    <property type="project" value="InterPro"/>
</dbReference>
<dbReference type="PROSITE" id="PS50041">
    <property type="entry name" value="C_TYPE_LECTIN_2"/>
    <property type="match status" value="2"/>
</dbReference>
<dbReference type="InterPro" id="IPR000203">
    <property type="entry name" value="GPS"/>
</dbReference>
<dbReference type="KEGG" id="aplc:110987643"/>
<feature type="domain" description="HYR" evidence="12">
    <location>
        <begin position="394"/>
        <end position="478"/>
    </location>
</feature>
<dbReference type="Pfam" id="PF01825">
    <property type="entry name" value="GPS"/>
    <property type="match status" value="1"/>
</dbReference>
<feature type="domain" description="C-type lectin" evidence="9">
    <location>
        <begin position="184"/>
        <end position="302"/>
    </location>
</feature>
<dbReference type="GO" id="GO:0007166">
    <property type="term" value="P:cell surface receptor signaling pathway"/>
    <property type="evidence" value="ECO:0007669"/>
    <property type="project" value="InterPro"/>
</dbReference>
<dbReference type="PANTHER" id="PTHR47767:SF1">
    <property type="entry name" value="ADHESION G PROTEIN-COUPLED RECEPTOR G7"/>
    <property type="match status" value="1"/>
</dbReference>
<dbReference type="InterPro" id="IPR000832">
    <property type="entry name" value="GPCR_2_secretin-like"/>
</dbReference>
<dbReference type="SUPFAM" id="SSF81321">
    <property type="entry name" value="Family A G protein-coupled receptor-like"/>
    <property type="match status" value="1"/>
</dbReference>
<evidence type="ECO:0000259" key="11">
    <source>
        <dbReference type="PROSITE" id="PS50261"/>
    </source>
</evidence>
<evidence type="ECO:0000259" key="9">
    <source>
        <dbReference type="PROSITE" id="PS50041"/>
    </source>
</evidence>
<dbReference type="Pfam" id="PF00059">
    <property type="entry name" value="Lectin_C"/>
    <property type="match status" value="2"/>
</dbReference>
<dbReference type="Gene3D" id="1.20.1070.10">
    <property type="entry name" value="Rhodopsin 7-helix transmembrane proteins"/>
    <property type="match status" value="1"/>
</dbReference>
<keyword evidence="2 8" id="KW-0812">Transmembrane</keyword>
<organism evidence="13 14">
    <name type="scientific">Acanthaster planci</name>
    <name type="common">Crown-of-thorns starfish</name>
    <dbReference type="NCBI Taxonomy" id="133434"/>
    <lineage>
        <taxon>Eukaryota</taxon>
        <taxon>Metazoa</taxon>
        <taxon>Echinodermata</taxon>
        <taxon>Eleutherozoa</taxon>
        <taxon>Asterozoa</taxon>
        <taxon>Asteroidea</taxon>
        <taxon>Valvatacea</taxon>
        <taxon>Valvatida</taxon>
        <taxon>Acanthasteridae</taxon>
        <taxon>Acanthaster</taxon>
    </lineage>
</organism>
<feature type="domain" description="G-protein coupled receptors family 2 profile 2" evidence="11">
    <location>
        <begin position="962"/>
        <end position="1201"/>
    </location>
</feature>
<evidence type="ECO:0000313" key="13">
    <source>
        <dbReference type="Proteomes" id="UP000694845"/>
    </source>
</evidence>
<keyword evidence="6 8" id="KW-0472">Membrane</keyword>
<evidence type="ECO:0000313" key="14">
    <source>
        <dbReference type="RefSeq" id="XP_022106238.1"/>
    </source>
</evidence>
<dbReference type="Pfam" id="PF02494">
    <property type="entry name" value="HYR"/>
    <property type="match status" value="1"/>
</dbReference>
<feature type="transmembrane region" description="Helical" evidence="8">
    <location>
        <begin position="964"/>
        <end position="986"/>
    </location>
</feature>
<comment type="subcellular location">
    <subcellularLocation>
        <location evidence="1">Membrane</location>
        <topology evidence="1">Multi-pass membrane protein</topology>
    </subcellularLocation>
</comment>
<protein>
    <submittedName>
        <fullName evidence="14">Adhesion G protein-coupled receptor A2-like isoform X1</fullName>
    </submittedName>
</protein>
<keyword evidence="13" id="KW-1185">Reference proteome</keyword>
<evidence type="ECO:0000256" key="1">
    <source>
        <dbReference type="ARBA" id="ARBA00004141"/>
    </source>
</evidence>
<evidence type="ECO:0000256" key="6">
    <source>
        <dbReference type="ARBA" id="ARBA00023136"/>
    </source>
</evidence>
<proteinExistence type="predicted"/>
<evidence type="ECO:0000259" key="12">
    <source>
        <dbReference type="PROSITE" id="PS50825"/>
    </source>
</evidence>
<feature type="domain" description="GAIN-B" evidence="10">
    <location>
        <begin position="777"/>
        <end position="953"/>
    </location>
</feature>
<feature type="transmembrane region" description="Helical" evidence="8">
    <location>
        <begin position="1108"/>
        <end position="1131"/>
    </location>
</feature>
<evidence type="ECO:0000259" key="10">
    <source>
        <dbReference type="PROSITE" id="PS50221"/>
    </source>
</evidence>
<feature type="domain" description="C-type lectin" evidence="9">
    <location>
        <begin position="54"/>
        <end position="173"/>
    </location>
</feature>
<evidence type="ECO:0000256" key="3">
    <source>
        <dbReference type="ARBA" id="ARBA00022734"/>
    </source>
</evidence>
<dbReference type="InterPro" id="IPR003410">
    <property type="entry name" value="HYR_dom"/>
</dbReference>
<sequence length="1274" mass="140138">MDTNVKPGRRLAIIVILTSSVAFCVFPVNASREAFPGMCSDGWLALGVNGSYNCYKFFNFSRWNDRLNWTNAEEACQLEGGHLVSVHSRQEQDFLNETISKHSEWYQWWLGLSDTDQEGTFVWSDGTETDVLFWHTRQPDGGRHENCVQMLTVYHQDEWNDRPCSQRMNYICKRAVCPNGWRNNGAMCYNFVAFGPLNWTLSEAACKREGAHLVSIHSQQEQNFIYLNLGQYSSGYEWWLGLNDIDEEGTYVWSDGTLTNVLFWDQHEPSGGIEDCVHMSRLLHQNTWNDRPCHQGMRYICKKAIDNEAPVIICPASLILETDPGQSFASVPLLDVISATDNFGIFSVTIEVDSVPLRNADAILSLKTSSYSIRYTVSDATYNSAMCETNIIVVDKTAPTFLVGCPSNINHFINTSLVSTPVSWPTLNASDPSQPLLWNSSHQPNDLFPVGNATLVTYTVTDQYGNYVSCNFTVTVTGVGLDCPENVTTVAQPGSTSTNVSLETPTIFFRGSRKDVLYSFADDNPLGNETGEGIVHVHSEYLARDVFHVGETSVSYCIQETGVQCQFYVSVIGRCASTTTADGLSWPETLEGFIAESIERCPVTTTNVGLPLAVRNCSVIEPPVYLQWGEPEPRDCGDAVSVHDIAKVNISGSNVAEVAKYLSNQSSATPFSAEGLYVISQVLMKIAETGSGDVEVTEAVLETVNNIILKADTSTVSNASSSTSSIVQSVQTQVSLTLQQEGHVSIRQDTVNVEAVSLDPEKASGGFSFVSVRRPGQVETPQDESLVGAEVETFFNTNEIPTDIDVVASVFLPGNIANSTKPTVGNTSQLQASFLIYADDTLFQSASIRKYREQNNSTRKVAGSVVSLTVENVELDNLIEPLVIKFRTPISSASAELDIKSTRCVSWDFGLEDGVGDWSTAGCTLAVSTSERISCHCSHATNFAILVNVKGQLWDASIRRTLDIISQVGCVLSIIALVITLTTYLSIRKLRNGKSRQIFIHFCFSLLMLYIVFLAGVDNAKGSGGGCVFVAALLHYLTLSTMMWMAVEARNMYISTVKVFPEDRPWYILKACVIAWGSPLIVLTITLATATNHYGAMHYCFLRPGLVLYIGLLTPIGLILIHNIVTFVLVMRSLLTVKEASGSQQISKRLQNAAGISVLLGLTWCFGFLAINEAVFAFQLIFCLANSFQGVAVFIMFCVRREEVRTGIAPYMKRLCCGRDCSMPELHPSRSYDVALVLSSASESSTSNTPGTKIDTSVSETQEGVAFFRYIQEV</sequence>
<accession>A0A8B7ZKT5</accession>
<dbReference type="InterPro" id="IPR046338">
    <property type="entry name" value="GAIN_dom_sf"/>
</dbReference>
<dbReference type="InterPro" id="IPR057244">
    <property type="entry name" value="GAIN_B"/>
</dbReference>
<dbReference type="SMART" id="SM00034">
    <property type="entry name" value="CLECT"/>
    <property type="match status" value="2"/>
</dbReference>
<dbReference type="InterPro" id="IPR001304">
    <property type="entry name" value="C-type_lectin-like"/>
</dbReference>
<dbReference type="OrthoDB" id="10037534at2759"/>
<dbReference type="Pfam" id="PF00002">
    <property type="entry name" value="7tm_2"/>
    <property type="match status" value="1"/>
</dbReference>
<dbReference type="PROSITE" id="PS50261">
    <property type="entry name" value="G_PROTEIN_RECEP_F2_4"/>
    <property type="match status" value="1"/>
</dbReference>
<dbReference type="PROSITE" id="PS00615">
    <property type="entry name" value="C_TYPE_LECTIN_1"/>
    <property type="match status" value="2"/>
</dbReference>
<feature type="transmembrane region" description="Helical" evidence="8">
    <location>
        <begin position="1023"/>
        <end position="1047"/>
    </location>
</feature>
<dbReference type="InterPro" id="IPR017981">
    <property type="entry name" value="GPCR_2-like_7TM"/>
</dbReference>
<keyword evidence="7" id="KW-1015">Disulfide bond</keyword>
<feature type="transmembrane region" description="Helical" evidence="8">
    <location>
        <begin position="1067"/>
        <end position="1088"/>
    </location>
</feature>
<keyword evidence="4" id="KW-0677">Repeat</keyword>
<dbReference type="SMART" id="SM00303">
    <property type="entry name" value="GPS"/>
    <property type="match status" value="1"/>
</dbReference>
<dbReference type="SUPFAM" id="SSF56436">
    <property type="entry name" value="C-type lectin-like"/>
    <property type="match status" value="2"/>
</dbReference>
<dbReference type="CDD" id="cd03590">
    <property type="entry name" value="CLECT_DC-SIGN_like"/>
    <property type="match status" value="1"/>
</dbReference>
<dbReference type="GO" id="GO:0030246">
    <property type="term" value="F:carbohydrate binding"/>
    <property type="evidence" value="ECO:0007669"/>
    <property type="project" value="UniProtKB-KW"/>
</dbReference>
<name>A0A8B7ZKT5_ACAPL</name>
<evidence type="ECO:0000256" key="5">
    <source>
        <dbReference type="ARBA" id="ARBA00022989"/>
    </source>
</evidence>
<dbReference type="AlphaFoldDB" id="A0A8B7ZKT5"/>
<feature type="transmembrane region" description="Helical" evidence="8">
    <location>
        <begin position="998"/>
        <end position="1017"/>
    </location>
</feature>
<evidence type="ECO:0000256" key="8">
    <source>
        <dbReference type="SAM" id="Phobius"/>
    </source>
</evidence>
<evidence type="ECO:0000256" key="4">
    <source>
        <dbReference type="ARBA" id="ARBA00022737"/>
    </source>
</evidence>
<dbReference type="CDD" id="cd00037">
    <property type="entry name" value="CLECT"/>
    <property type="match status" value="1"/>
</dbReference>
<evidence type="ECO:0000256" key="2">
    <source>
        <dbReference type="ARBA" id="ARBA00022692"/>
    </source>
</evidence>
<dbReference type="PROSITE" id="PS50825">
    <property type="entry name" value="HYR"/>
    <property type="match status" value="1"/>
</dbReference>
<dbReference type="InterPro" id="IPR033989">
    <property type="entry name" value="CD209-like_CTLD"/>
</dbReference>
<dbReference type="Gene3D" id="3.10.100.10">
    <property type="entry name" value="Mannose-Binding Protein A, subunit A"/>
    <property type="match status" value="2"/>
</dbReference>
<dbReference type="GeneID" id="110987643"/>
<dbReference type="Gene3D" id="2.60.220.50">
    <property type="match status" value="1"/>
</dbReference>
<dbReference type="PROSITE" id="PS50221">
    <property type="entry name" value="GAIN_B"/>
    <property type="match status" value="1"/>
</dbReference>
<dbReference type="PRINTS" id="PR00249">
    <property type="entry name" value="GPCRSECRETIN"/>
</dbReference>
<dbReference type="InterPro" id="IPR018378">
    <property type="entry name" value="C-type_lectin_CS"/>
</dbReference>
<evidence type="ECO:0000256" key="7">
    <source>
        <dbReference type="ARBA" id="ARBA00023157"/>
    </source>
</evidence>
<dbReference type="OMA" id="ISKHSEW"/>
<dbReference type="CDD" id="cd15040">
    <property type="entry name" value="7tmB2_Adhesion"/>
    <property type="match status" value="1"/>
</dbReference>
<keyword evidence="5 8" id="KW-1133">Transmembrane helix</keyword>